<gene>
    <name evidence="2" type="ORF">N8I77_003745</name>
</gene>
<sequence length="417" mass="45899">MPVLVPDKVNMNYANMIEEASLKKTFIVATLVSTLVGTFAASHNLYERLSGGQKKKDAGQDDEIKKLKGELEQMKSTGKSDQKKPDELERNLNTSGPVIKQEYDVGYDRLGRRFAVGDMITENELQKQIILLQQTVIGVLEDALYSGRHIDRDGVNKLIYASRAARNGSLDALQGQYQRLVESAPPPRTPAAVEAEIIELSSRGSSPRRPPAPRALLPPPSRSKTTAPPPPRSSSMMRTAKDFFCRYSIDLQRSPKMLLARSFDPGRESRCPACKHRIPVDSDDMWDVDFPIKGKLPLATVHPRAPSPGLPKSSKGPHKKEKSPDNGDVSRGRSRTGKEVVAVTEQTGKKLTFRIPARFVVKCHTPMGEYACGLCAGPRGDSTVIVLCETPEDLVDHIAKEHKTADIEKDADIIADS</sequence>
<feature type="region of interest" description="Disordered" evidence="1">
    <location>
        <begin position="70"/>
        <end position="95"/>
    </location>
</feature>
<comment type="caution">
    <text evidence="2">The sequence shown here is derived from an EMBL/GenBank/DDBJ whole genome shotgun (WGS) entry which is preliminary data.</text>
</comment>
<feature type="region of interest" description="Disordered" evidence="1">
    <location>
        <begin position="200"/>
        <end position="238"/>
    </location>
</feature>
<feature type="region of interest" description="Disordered" evidence="1">
    <location>
        <begin position="297"/>
        <end position="343"/>
    </location>
</feature>
<evidence type="ECO:0000313" key="2">
    <source>
        <dbReference type="EMBL" id="KAK2610299.1"/>
    </source>
</evidence>
<evidence type="ECO:0000256" key="1">
    <source>
        <dbReference type="SAM" id="MobiDB-lite"/>
    </source>
</evidence>
<feature type="compositionally biased region" description="Basic and acidic residues" evidence="1">
    <location>
        <begin position="70"/>
        <end position="90"/>
    </location>
</feature>
<name>A0AAD9W574_PHOAM</name>
<dbReference type="EMBL" id="JAUJFL010000002">
    <property type="protein sequence ID" value="KAK2610299.1"/>
    <property type="molecule type" value="Genomic_DNA"/>
</dbReference>
<dbReference type="PANTHER" id="PTHR42354:SF1">
    <property type="entry name" value="C2H2-TYPE DOMAIN-CONTAINING PROTEIN"/>
    <property type="match status" value="1"/>
</dbReference>
<feature type="compositionally biased region" description="Pro residues" evidence="1">
    <location>
        <begin position="208"/>
        <end position="232"/>
    </location>
</feature>
<accession>A0AAD9W574</accession>
<protein>
    <submittedName>
        <fullName evidence="2">Uncharacterized protein</fullName>
    </submittedName>
</protein>
<reference evidence="2" key="1">
    <citation type="submission" date="2023-06" db="EMBL/GenBank/DDBJ databases">
        <authorList>
            <person name="Noh H."/>
        </authorList>
    </citation>
    <scope>NUCLEOTIDE SEQUENCE</scope>
    <source>
        <strain evidence="2">DUCC20226</strain>
    </source>
</reference>
<organism evidence="2 3">
    <name type="scientific">Phomopsis amygdali</name>
    <name type="common">Fusicoccum amygdali</name>
    <dbReference type="NCBI Taxonomy" id="1214568"/>
    <lineage>
        <taxon>Eukaryota</taxon>
        <taxon>Fungi</taxon>
        <taxon>Dikarya</taxon>
        <taxon>Ascomycota</taxon>
        <taxon>Pezizomycotina</taxon>
        <taxon>Sordariomycetes</taxon>
        <taxon>Sordariomycetidae</taxon>
        <taxon>Diaporthales</taxon>
        <taxon>Diaporthaceae</taxon>
        <taxon>Diaporthe</taxon>
    </lineage>
</organism>
<keyword evidence="3" id="KW-1185">Reference proteome</keyword>
<feature type="compositionally biased region" description="Basic and acidic residues" evidence="1">
    <location>
        <begin position="322"/>
        <end position="331"/>
    </location>
</feature>
<evidence type="ECO:0000313" key="3">
    <source>
        <dbReference type="Proteomes" id="UP001265746"/>
    </source>
</evidence>
<dbReference type="AlphaFoldDB" id="A0AAD9W574"/>
<proteinExistence type="predicted"/>
<dbReference type="PANTHER" id="PTHR42354">
    <property type="entry name" value="C2H2-TYPE DOMAIN-CONTAINING PROTEIN"/>
    <property type="match status" value="1"/>
</dbReference>
<dbReference type="Proteomes" id="UP001265746">
    <property type="component" value="Unassembled WGS sequence"/>
</dbReference>